<evidence type="ECO:0000313" key="2">
    <source>
        <dbReference type="EMBL" id="RAK99972.1"/>
    </source>
</evidence>
<sequence>MALTHGHSDPAFSRVRDLLQQYLTSEEELGASICVNIDGRNVVDLWGGYADTARTKPWEEDTLTVVWSVSKVITAIAIHILIDRGLLDPNEKVAKYWPEFAANGKENILVSHILSHTSGVSSWELPNTIEDIYDVKKSTDKLATQAPWWTPGTQSGYHLVRRTSGKPLEDFIRDELAGPLAADYRLGVPEEDWPQTADMDPPPPLNLEGIDQQSIAFRTFVSILMPAEASMTPAFRQAKIGAMNGFSNARAVARIGSVVSLGGQVDGKQYLSPRTIDRMLEEQIAGTDLVSYQHLRFGLGVGLPVPQTLPWLPDGRIGFWCGWGGSTVIMDVERRMTIAYTMNKMGPGMLGTDRTAAYVRAIYEAVA</sequence>
<dbReference type="SUPFAM" id="SSF56601">
    <property type="entry name" value="beta-lactamase/transpeptidase-like"/>
    <property type="match status" value="1"/>
</dbReference>
<reference evidence="2 3" key="1">
    <citation type="submission" date="2018-02" db="EMBL/GenBank/DDBJ databases">
        <title>The genomes of Aspergillus section Nigri reveals drivers in fungal speciation.</title>
        <authorList>
            <consortium name="DOE Joint Genome Institute"/>
            <person name="Vesth T.C."/>
            <person name="Nybo J."/>
            <person name="Theobald S."/>
            <person name="Brandl J."/>
            <person name="Frisvad J.C."/>
            <person name="Nielsen K.F."/>
            <person name="Lyhne E.K."/>
            <person name="Kogle M.E."/>
            <person name="Kuo A."/>
            <person name="Riley R."/>
            <person name="Clum A."/>
            <person name="Nolan M."/>
            <person name="Lipzen A."/>
            <person name="Salamov A."/>
            <person name="Henrissat B."/>
            <person name="Wiebenga A."/>
            <person name="De vries R.P."/>
            <person name="Grigoriev I.V."/>
            <person name="Mortensen U.H."/>
            <person name="Andersen M.R."/>
            <person name="Baker S.E."/>
        </authorList>
    </citation>
    <scope>NUCLEOTIDE SEQUENCE [LARGE SCALE GENOMIC DNA]</scope>
    <source>
        <strain evidence="2 3">CBS 121593</strain>
    </source>
</reference>
<dbReference type="InterPro" id="IPR012338">
    <property type="entry name" value="Beta-lactam/transpept-like"/>
</dbReference>
<dbReference type="Pfam" id="PF00144">
    <property type="entry name" value="Beta-lactamase"/>
    <property type="match status" value="1"/>
</dbReference>
<dbReference type="InterPro" id="IPR052907">
    <property type="entry name" value="Beta-lactamase/esterase"/>
</dbReference>
<dbReference type="PANTHER" id="PTHR43319">
    <property type="entry name" value="BETA-LACTAMASE-RELATED"/>
    <property type="match status" value="1"/>
</dbReference>
<protein>
    <submittedName>
        <fullName evidence="2">Beta-lactamase/transpeptidase-like protein</fullName>
    </submittedName>
</protein>
<dbReference type="AlphaFoldDB" id="A0A395GX31"/>
<evidence type="ECO:0000313" key="3">
    <source>
        <dbReference type="Proteomes" id="UP000249402"/>
    </source>
</evidence>
<dbReference type="VEuPathDB" id="FungiDB:BO80DRAFT_494408"/>
<dbReference type="Proteomes" id="UP000249402">
    <property type="component" value="Unassembled WGS sequence"/>
</dbReference>
<gene>
    <name evidence="2" type="ORF">BO80DRAFT_494408</name>
</gene>
<name>A0A395GX31_9EURO</name>
<dbReference type="RefSeq" id="XP_025574300.1">
    <property type="nucleotide sequence ID" value="XM_025723871.1"/>
</dbReference>
<organism evidence="2 3">
    <name type="scientific">Aspergillus ibericus CBS 121593</name>
    <dbReference type="NCBI Taxonomy" id="1448316"/>
    <lineage>
        <taxon>Eukaryota</taxon>
        <taxon>Fungi</taxon>
        <taxon>Dikarya</taxon>
        <taxon>Ascomycota</taxon>
        <taxon>Pezizomycotina</taxon>
        <taxon>Eurotiomycetes</taxon>
        <taxon>Eurotiomycetidae</taxon>
        <taxon>Eurotiales</taxon>
        <taxon>Aspergillaceae</taxon>
        <taxon>Aspergillus</taxon>
        <taxon>Aspergillus subgen. Circumdati</taxon>
    </lineage>
</organism>
<feature type="domain" description="Beta-lactamase-related" evidence="1">
    <location>
        <begin position="15"/>
        <end position="355"/>
    </location>
</feature>
<keyword evidence="3" id="KW-1185">Reference proteome</keyword>
<dbReference type="STRING" id="1448316.A0A395GX31"/>
<evidence type="ECO:0000259" key="1">
    <source>
        <dbReference type="Pfam" id="PF00144"/>
    </source>
</evidence>
<dbReference type="InterPro" id="IPR001466">
    <property type="entry name" value="Beta-lactam-related"/>
</dbReference>
<proteinExistence type="predicted"/>
<dbReference type="Gene3D" id="3.40.710.10">
    <property type="entry name" value="DD-peptidase/beta-lactamase superfamily"/>
    <property type="match status" value="1"/>
</dbReference>
<accession>A0A395GX31</accession>
<dbReference type="GeneID" id="37228736"/>
<dbReference type="EMBL" id="KZ824443">
    <property type="protein sequence ID" value="RAK99972.1"/>
    <property type="molecule type" value="Genomic_DNA"/>
</dbReference>
<dbReference type="PANTHER" id="PTHR43319:SF3">
    <property type="entry name" value="BETA-LACTAMASE-RELATED DOMAIN-CONTAINING PROTEIN"/>
    <property type="match status" value="1"/>
</dbReference>
<dbReference type="OrthoDB" id="5946976at2759"/>